<comment type="caution">
    <text evidence="12">The sequence shown here is derived from an EMBL/GenBank/DDBJ whole genome shotgun (WGS) entry which is preliminary data.</text>
</comment>
<feature type="transmembrane region" description="Helical" evidence="9">
    <location>
        <begin position="157"/>
        <end position="181"/>
    </location>
</feature>
<reference evidence="12" key="1">
    <citation type="journal article" date="2021" name="PeerJ">
        <title>Extensive microbial diversity within the chicken gut microbiome revealed by metagenomics and culture.</title>
        <authorList>
            <person name="Gilroy R."/>
            <person name="Ravi A."/>
            <person name="Getino M."/>
            <person name="Pursley I."/>
            <person name="Horton D.L."/>
            <person name="Alikhan N.F."/>
            <person name="Baker D."/>
            <person name="Gharbi K."/>
            <person name="Hall N."/>
            <person name="Watson M."/>
            <person name="Adriaenssens E.M."/>
            <person name="Foster-Nyarko E."/>
            <person name="Jarju S."/>
            <person name="Secka A."/>
            <person name="Antonio M."/>
            <person name="Oren A."/>
            <person name="Chaudhuri R.R."/>
            <person name="La Ragione R."/>
            <person name="Hildebrand F."/>
            <person name="Pallen M.J."/>
        </authorList>
    </citation>
    <scope>NUCLEOTIDE SEQUENCE</scope>
    <source>
        <strain evidence="12">CHK156-179</strain>
    </source>
</reference>
<proteinExistence type="predicted"/>
<evidence type="ECO:0000256" key="5">
    <source>
        <dbReference type="ARBA" id="ARBA00022741"/>
    </source>
</evidence>
<keyword evidence="8 9" id="KW-0472">Membrane</keyword>
<dbReference type="InterPro" id="IPR017871">
    <property type="entry name" value="ABC_transporter-like_CS"/>
</dbReference>
<evidence type="ECO:0000256" key="9">
    <source>
        <dbReference type="SAM" id="Phobius"/>
    </source>
</evidence>
<dbReference type="InterPro" id="IPR039421">
    <property type="entry name" value="Type_1_exporter"/>
</dbReference>
<dbReference type="SMART" id="SM00382">
    <property type="entry name" value="AAA"/>
    <property type="match status" value="1"/>
</dbReference>
<dbReference type="PANTHER" id="PTHR24221:SF276">
    <property type="entry name" value="ABC TRANSPORTER, ATP-BINDING_PERMEASE PROTEIN"/>
    <property type="match status" value="1"/>
</dbReference>
<evidence type="ECO:0000259" key="10">
    <source>
        <dbReference type="PROSITE" id="PS50893"/>
    </source>
</evidence>
<feature type="transmembrane region" description="Helical" evidence="9">
    <location>
        <begin position="20"/>
        <end position="40"/>
    </location>
</feature>
<comment type="subcellular location">
    <subcellularLocation>
        <location evidence="1">Cell membrane</location>
        <topology evidence="1">Multi-pass membrane protein</topology>
    </subcellularLocation>
</comment>
<evidence type="ECO:0000256" key="8">
    <source>
        <dbReference type="ARBA" id="ARBA00023136"/>
    </source>
</evidence>
<dbReference type="InterPro" id="IPR011527">
    <property type="entry name" value="ABC1_TM_dom"/>
</dbReference>
<dbReference type="Gene3D" id="3.40.50.300">
    <property type="entry name" value="P-loop containing nucleotide triphosphate hydrolases"/>
    <property type="match status" value="1"/>
</dbReference>
<dbReference type="AlphaFoldDB" id="A0A9D2KG22"/>
<keyword evidence="7 9" id="KW-1133">Transmembrane helix</keyword>
<feature type="transmembrane region" description="Helical" evidence="9">
    <location>
        <begin position="133"/>
        <end position="151"/>
    </location>
</feature>
<feature type="transmembrane region" description="Helical" evidence="9">
    <location>
        <begin position="52"/>
        <end position="72"/>
    </location>
</feature>
<keyword evidence="5" id="KW-0547">Nucleotide-binding</keyword>
<dbReference type="Proteomes" id="UP000824221">
    <property type="component" value="Unassembled WGS sequence"/>
</dbReference>
<dbReference type="InterPro" id="IPR036640">
    <property type="entry name" value="ABC1_TM_sf"/>
</dbReference>
<name>A0A9D2KG22_9FIRM</name>
<dbReference type="Pfam" id="PF00005">
    <property type="entry name" value="ABC_tran"/>
    <property type="match status" value="1"/>
</dbReference>
<dbReference type="Gene3D" id="1.20.1560.10">
    <property type="entry name" value="ABC transporter type 1, transmembrane domain"/>
    <property type="match status" value="1"/>
</dbReference>
<dbReference type="GO" id="GO:0016887">
    <property type="term" value="F:ATP hydrolysis activity"/>
    <property type="evidence" value="ECO:0007669"/>
    <property type="project" value="InterPro"/>
</dbReference>
<dbReference type="CDD" id="cd18548">
    <property type="entry name" value="ABC_6TM_Tm287_like"/>
    <property type="match status" value="1"/>
</dbReference>
<dbReference type="GO" id="GO:0005886">
    <property type="term" value="C:plasma membrane"/>
    <property type="evidence" value="ECO:0007669"/>
    <property type="project" value="UniProtKB-SubCell"/>
</dbReference>
<accession>A0A9D2KG22</accession>
<protein>
    <submittedName>
        <fullName evidence="12">ABC transporter ATP-binding protein/permease</fullName>
    </submittedName>
</protein>
<dbReference type="PROSITE" id="PS00211">
    <property type="entry name" value="ABC_TRANSPORTER_1"/>
    <property type="match status" value="1"/>
</dbReference>
<reference evidence="12" key="2">
    <citation type="submission" date="2021-04" db="EMBL/GenBank/DDBJ databases">
        <authorList>
            <person name="Gilroy R."/>
        </authorList>
    </citation>
    <scope>NUCLEOTIDE SEQUENCE</scope>
    <source>
        <strain evidence="12">CHK156-179</strain>
    </source>
</reference>
<dbReference type="InterPro" id="IPR003593">
    <property type="entry name" value="AAA+_ATPase"/>
</dbReference>
<dbReference type="Pfam" id="PF00664">
    <property type="entry name" value="ABC_membrane"/>
    <property type="match status" value="1"/>
</dbReference>
<evidence type="ECO:0000256" key="6">
    <source>
        <dbReference type="ARBA" id="ARBA00022840"/>
    </source>
</evidence>
<keyword evidence="6 12" id="KW-0067">ATP-binding</keyword>
<evidence type="ECO:0000313" key="12">
    <source>
        <dbReference type="EMBL" id="HJA02342.1"/>
    </source>
</evidence>
<dbReference type="PROSITE" id="PS50929">
    <property type="entry name" value="ABC_TM1F"/>
    <property type="match status" value="1"/>
</dbReference>
<dbReference type="PROSITE" id="PS50893">
    <property type="entry name" value="ABC_TRANSPORTER_2"/>
    <property type="match status" value="1"/>
</dbReference>
<evidence type="ECO:0000259" key="11">
    <source>
        <dbReference type="PROSITE" id="PS50929"/>
    </source>
</evidence>
<dbReference type="GO" id="GO:0140359">
    <property type="term" value="F:ABC-type transporter activity"/>
    <property type="evidence" value="ECO:0007669"/>
    <property type="project" value="InterPro"/>
</dbReference>
<evidence type="ECO:0000313" key="13">
    <source>
        <dbReference type="Proteomes" id="UP000824221"/>
    </source>
</evidence>
<organism evidence="12 13">
    <name type="scientific">Candidatus Gallimonas gallistercoris</name>
    <dbReference type="NCBI Taxonomy" id="2838602"/>
    <lineage>
        <taxon>Bacteria</taxon>
        <taxon>Bacillati</taxon>
        <taxon>Bacillota</taxon>
        <taxon>Clostridia</taxon>
        <taxon>Candidatus Gallimonas</taxon>
    </lineage>
</organism>
<feature type="domain" description="ABC transporter" evidence="10">
    <location>
        <begin position="333"/>
        <end position="564"/>
    </location>
</feature>
<dbReference type="EMBL" id="DXAJ01000044">
    <property type="protein sequence ID" value="HJA02342.1"/>
    <property type="molecule type" value="Genomic_DNA"/>
</dbReference>
<gene>
    <name evidence="12" type="ORF">H9797_03055</name>
</gene>
<evidence type="ECO:0000256" key="3">
    <source>
        <dbReference type="ARBA" id="ARBA00022475"/>
    </source>
</evidence>
<evidence type="ECO:0000256" key="1">
    <source>
        <dbReference type="ARBA" id="ARBA00004651"/>
    </source>
</evidence>
<dbReference type="GO" id="GO:0005524">
    <property type="term" value="F:ATP binding"/>
    <property type="evidence" value="ECO:0007669"/>
    <property type="project" value="UniProtKB-KW"/>
</dbReference>
<feature type="transmembrane region" description="Helical" evidence="9">
    <location>
        <begin position="235"/>
        <end position="257"/>
    </location>
</feature>
<keyword evidence="2" id="KW-0813">Transport</keyword>
<keyword evidence="4 9" id="KW-0812">Transmembrane</keyword>
<keyword evidence="3" id="KW-1003">Cell membrane</keyword>
<feature type="domain" description="ABC transmembrane type-1" evidence="11">
    <location>
        <begin position="16"/>
        <end position="298"/>
    </location>
</feature>
<sequence length="576" mass="62805">MKHLFSCLKRFKAECILAPIFKLLEASLELVTTLIVALIVDKGIAEGDKQFIALMCLVLVGMGLVGCAFSIAGQFFAARAAVGCSAELRSRLFRKLQSFSFSQIDEMGTSTMITRMTSDINQVQTGVNMTLRLFLRSPFIVFGAMAMAFTVDAKVALVFVGVIPLLAVAVYSVMGACIPLYKKVQAKLDRVFLSVRENLAGVRVIRAFSMEEKERRAFDEHTRELERAQKKVGRISALTGPITYILINLALILLLYLSAGRVDHNILLKGDVIALYSYLSQILVELIKLANLIVTMTKAVSCQQRVGKVLDREGEPSVLEPTLSAGHADNAAVRFEHVSFAYGGGGNALSDVTFMARPGETIGIIGGTGAGKSTLINLLPRFYAATQGRVLLKGRDVRGIPVEEVRERVGIVPQKAVLFEGTIRSNLLWGNENATDDELMEAVRLAQAEDVVSSKGGLDAPVEQEGKNLSGGQRQRLTIARALVKKPEILILDDSASALDYATDARLRVALRTLDSTVFLVSQRAASVLHADLILVLDGGKVAGMGRHEELLKTCEIYKEIYHTQFRDTDEKGVQA</sequence>
<dbReference type="InterPro" id="IPR003439">
    <property type="entry name" value="ABC_transporter-like_ATP-bd"/>
</dbReference>
<dbReference type="PANTHER" id="PTHR24221">
    <property type="entry name" value="ATP-BINDING CASSETTE SUB-FAMILY B"/>
    <property type="match status" value="1"/>
</dbReference>
<dbReference type="InterPro" id="IPR027417">
    <property type="entry name" value="P-loop_NTPase"/>
</dbReference>
<evidence type="ECO:0000256" key="2">
    <source>
        <dbReference type="ARBA" id="ARBA00022448"/>
    </source>
</evidence>
<evidence type="ECO:0000256" key="7">
    <source>
        <dbReference type="ARBA" id="ARBA00022989"/>
    </source>
</evidence>
<dbReference type="SUPFAM" id="SSF52540">
    <property type="entry name" value="P-loop containing nucleoside triphosphate hydrolases"/>
    <property type="match status" value="1"/>
</dbReference>
<evidence type="ECO:0000256" key="4">
    <source>
        <dbReference type="ARBA" id="ARBA00022692"/>
    </source>
</evidence>
<dbReference type="FunFam" id="3.40.50.300:FF:000854">
    <property type="entry name" value="Multidrug ABC transporter ATP-binding protein"/>
    <property type="match status" value="1"/>
</dbReference>
<dbReference type="SUPFAM" id="SSF90123">
    <property type="entry name" value="ABC transporter transmembrane region"/>
    <property type="match status" value="1"/>
</dbReference>